<organism evidence="1">
    <name type="scientific">Tanacetum cinerariifolium</name>
    <name type="common">Dalmatian daisy</name>
    <name type="synonym">Chrysanthemum cinerariifolium</name>
    <dbReference type="NCBI Taxonomy" id="118510"/>
    <lineage>
        <taxon>Eukaryota</taxon>
        <taxon>Viridiplantae</taxon>
        <taxon>Streptophyta</taxon>
        <taxon>Embryophyta</taxon>
        <taxon>Tracheophyta</taxon>
        <taxon>Spermatophyta</taxon>
        <taxon>Magnoliopsida</taxon>
        <taxon>eudicotyledons</taxon>
        <taxon>Gunneridae</taxon>
        <taxon>Pentapetalae</taxon>
        <taxon>asterids</taxon>
        <taxon>campanulids</taxon>
        <taxon>Asterales</taxon>
        <taxon>Asteraceae</taxon>
        <taxon>Asteroideae</taxon>
        <taxon>Anthemideae</taxon>
        <taxon>Anthemidinae</taxon>
        <taxon>Tanacetum</taxon>
    </lineage>
</organism>
<comment type="caution">
    <text evidence="1">The sequence shown here is derived from an EMBL/GenBank/DDBJ whole genome shotgun (WGS) entry which is preliminary data.</text>
</comment>
<evidence type="ECO:0000313" key="1">
    <source>
        <dbReference type="EMBL" id="GEU69009.1"/>
    </source>
</evidence>
<gene>
    <name evidence="1" type="ORF">Tci_040987</name>
</gene>
<dbReference type="EMBL" id="BKCJ010005855">
    <property type="protein sequence ID" value="GEU69009.1"/>
    <property type="molecule type" value="Genomic_DNA"/>
</dbReference>
<proteinExistence type="predicted"/>
<dbReference type="AlphaFoldDB" id="A0A6L2M6B3"/>
<reference evidence="1" key="1">
    <citation type="journal article" date="2019" name="Sci. Rep.">
        <title>Draft genome of Tanacetum cinerariifolium, the natural source of mosquito coil.</title>
        <authorList>
            <person name="Yamashiro T."/>
            <person name="Shiraishi A."/>
            <person name="Satake H."/>
            <person name="Nakayama K."/>
        </authorList>
    </citation>
    <scope>NUCLEOTIDE SEQUENCE</scope>
</reference>
<name>A0A6L2M6B3_TANCI</name>
<protein>
    <submittedName>
        <fullName evidence="1">Uncharacterized protein</fullName>
    </submittedName>
</protein>
<sequence length="163" mass="19232">MCNNKERKYALSLIKRPATVYHVDGMERYISTLFRSSIAQCDNDTELGIDHWPKLRKSFYKSRKAYQTLGEVHYGLKIKTVQSVKVERLFNYMYLSKIVVKWANDQEYTFKGPNFPILTFNAIEDMYVLKVKGKLHHLKGEREYNLANALLIFIRSMVIKKIQ</sequence>
<accession>A0A6L2M6B3</accession>